<dbReference type="Proteomes" id="UP000004184">
    <property type="component" value="Unassembled WGS sequence"/>
</dbReference>
<organism evidence="1 2">
    <name type="scientific">Streptomyces viridochromogenes (strain DSM 40736 / JCM 4977 / BCRC 1201 / Tue 494)</name>
    <dbReference type="NCBI Taxonomy" id="591159"/>
    <lineage>
        <taxon>Bacteria</taxon>
        <taxon>Bacillati</taxon>
        <taxon>Actinomycetota</taxon>
        <taxon>Actinomycetes</taxon>
        <taxon>Kitasatosporales</taxon>
        <taxon>Streptomycetaceae</taxon>
        <taxon>Streptomyces</taxon>
    </lineage>
</organism>
<dbReference type="HOGENOM" id="CLU_1224218_0_0_11"/>
<proteinExistence type="predicted"/>
<dbReference type="eggNOG" id="ENOG50331MC">
    <property type="taxonomic scope" value="Bacteria"/>
</dbReference>
<dbReference type="RefSeq" id="WP_003992335.1">
    <property type="nucleotide sequence ID" value="NZ_GG657757.1"/>
</dbReference>
<gene>
    <name evidence="1" type="ORF">SSQG_04749</name>
</gene>
<evidence type="ECO:0000313" key="1">
    <source>
        <dbReference type="EMBL" id="EFL34231.1"/>
    </source>
</evidence>
<dbReference type="AlphaFoldDB" id="D9X8J3"/>
<reference evidence="2" key="1">
    <citation type="submission" date="2009-02" db="EMBL/GenBank/DDBJ databases">
        <title>Annotation of Streptomyces viridochromogenes strain DSM 40736.</title>
        <authorList>
            <consortium name="The Broad Institute Genome Sequencing Platform"/>
            <consortium name="Broad Institute Microbial Sequencing Center"/>
            <person name="Fischbach M."/>
            <person name="Godfrey P."/>
            <person name="Ward D."/>
            <person name="Young S."/>
            <person name="Zeng Q."/>
            <person name="Koehrsen M."/>
            <person name="Alvarado L."/>
            <person name="Berlin A.M."/>
            <person name="Bochicchio J."/>
            <person name="Borenstein D."/>
            <person name="Chapman S.B."/>
            <person name="Chen Z."/>
            <person name="Engels R."/>
            <person name="Freedman E."/>
            <person name="Gellesch M."/>
            <person name="Goldberg J."/>
            <person name="Griggs A."/>
            <person name="Gujja S."/>
            <person name="Heilman E.R."/>
            <person name="Heiman D.I."/>
            <person name="Hepburn T.A."/>
            <person name="Howarth C."/>
            <person name="Jen D."/>
            <person name="Larson L."/>
            <person name="Lewis B."/>
            <person name="Mehta T."/>
            <person name="Park D."/>
            <person name="Pearson M."/>
            <person name="Richards J."/>
            <person name="Roberts A."/>
            <person name="Saif S."/>
            <person name="Shea T.D."/>
            <person name="Shenoy N."/>
            <person name="Sisk P."/>
            <person name="Stolte C."/>
            <person name="Sykes S.N."/>
            <person name="Thomson T."/>
            <person name="Walk T."/>
            <person name="White J."/>
            <person name="Yandava C."/>
            <person name="Straight P."/>
            <person name="Clardy J."/>
            <person name="Hung D."/>
            <person name="Kolter R."/>
            <person name="Mekalanos J."/>
            <person name="Walker S."/>
            <person name="Walsh C.T."/>
            <person name="Wieland-Brown L.C."/>
            <person name="Haas B."/>
            <person name="Nusbaum C."/>
            <person name="Birren B."/>
        </authorList>
    </citation>
    <scope>NUCLEOTIDE SEQUENCE [LARGE SCALE GENOMIC DNA]</scope>
    <source>
        <strain evidence="2">DSM 40736 / JCM 4977 / BCRC 1201 / Tue 494</strain>
    </source>
</reference>
<sequence length="226" mass="24821">MPAVSRILHDWCIGDVQSRRWTAIRAYGLLGPVHHKETLAALVEAMHRPAPAEAETVAGNEEVPEESRQLADALELLLLAVGDPVLAALTELLPTDRAVRPHALLAFLQACKQTKGDESDRPPVLDWYARAGTAEDPSAARHLAVFWDALLTDRTHNPQALGVLRGWVRWADVDPETESALASLLGDLITTPTNRRRVSHLLENVRDSRGARTPAAVRLSKRLSLD</sequence>
<evidence type="ECO:0000313" key="2">
    <source>
        <dbReference type="Proteomes" id="UP000004184"/>
    </source>
</evidence>
<accession>D9X8J3</accession>
<name>D9X8J3_STRVT</name>
<dbReference type="STRING" id="591159.SSQG_04749"/>
<protein>
    <submittedName>
        <fullName evidence="1">Uncharacterized protein</fullName>
    </submittedName>
</protein>
<dbReference type="EMBL" id="GG657757">
    <property type="protein sequence ID" value="EFL34231.1"/>
    <property type="molecule type" value="Genomic_DNA"/>
</dbReference>
<keyword evidence="2" id="KW-1185">Reference proteome</keyword>